<dbReference type="GO" id="GO:0008047">
    <property type="term" value="F:enzyme activator activity"/>
    <property type="evidence" value="ECO:0007669"/>
    <property type="project" value="InterPro"/>
</dbReference>
<name>A0A897MVD9_9EURY</name>
<protein>
    <submittedName>
        <fullName evidence="5">Ni,Fe-hydrogenase maturation factor</fullName>
    </submittedName>
</protein>
<keyword evidence="2" id="KW-0645">Protease</keyword>
<dbReference type="CDD" id="cd00518">
    <property type="entry name" value="H2MP"/>
    <property type="match status" value="1"/>
</dbReference>
<dbReference type="GO" id="GO:0004190">
    <property type="term" value="F:aspartic-type endopeptidase activity"/>
    <property type="evidence" value="ECO:0007669"/>
    <property type="project" value="UniProtKB-KW"/>
</dbReference>
<sequence length="166" mass="17868">MDALVLGIGNEIKRDDVIGLEIVEALEARLDRPAVAFETMNSGRLLLIDELSGHDRVCIVDSIVTEGGEPGDWYAFDPQAVEPDRESGGLATHNVGLGTLTTLGEAMGESMPAITIYAIEVADPFEYGEGMTDPVREAVPELIEEIGDEIERELAADDRQNAVGRS</sequence>
<dbReference type="Gene3D" id="3.40.50.1450">
    <property type="entry name" value="HybD-like"/>
    <property type="match status" value="1"/>
</dbReference>
<evidence type="ECO:0000256" key="4">
    <source>
        <dbReference type="ARBA" id="ARBA00022801"/>
    </source>
</evidence>
<dbReference type="EMBL" id="CP064787">
    <property type="protein sequence ID" value="QSG04542.1"/>
    <property type="molecule type" value="Genomic_DNA"/>
</dbReference>
<evidence type="ECO:0000256" key="1">
    <source>
        <dbReference type="ARBA" id="ARBA00006814"/>
    </source>
</evidence>
<dbReference type="RefSeq" id="WP_229114003.1">
    <property type="nucleotide sequence ID" value="NZ_CP064787.1"/>
</dbReference>
<dbReference type="InterPro" id="IPR000671">
    <property type="entry name" value="Peptidase_A31"/>
</dbReference>
<gene>
    <name evidence="5" type="primary">hyaD</name>
    <name evidence="5" type="ORF">HSR121_0183</name>
</gene>
<evidence type="ECO:0000313" key="6">
    <source>
        <dbReference type="Proteomes" id="UP000663525"/>
    </source>
</evidence>
<evidence type="ECO:0000256" key="3">
    <source>
        <dbReference type="ARBA" id="ARBA00022750"/>
    </source>
</evidence>
<dbReference type="Proteomes" id="UP000663525">
    <property type="component" value="Chromosome"/>
</dbReference>
<dbReference type="GeneID" id="68853841"/>
<dbReference type="PANTHER" id="PTHR30302:SF1">
    <property type="entry name" value="HYDROGENASE 2 MATURATION PROTEASE"/>
    <property type="match status" value="1"/>
</dbReference>
<accession>A0A897MVD9</accession>
<organism evidence="5 6">
    <name type="scientific">Halapricum desulfuricans</name>
    <dbReference type="NCBI Taxonomy" id="2841257"/>
    <lineage>
        <taxon>Archaea</taxon>
        <taxon>Methanobacteriati</taxon>
        <taxon>Methanobacteriota</taxon>
        <taxon>Stenosarchaea group</taxon>
        <taxon>Halobacteria</taxon>
        <taxon>Halobacteriales</taxon>
        <taxon>Haloarculaceae</taxon>
        <taxon>Halapricum</taxon>
    </lineage>
</organism>
<dbReference type="NCBIfam" id="TIGR00072">
    <property type="entry name" value="hydrog_prot"/>
    <property type="match status" value="1"/>
</dbReference>
<dbReference type="SUPFAM" id="SSF53163">
    <property type="entry name" value="HybD-like"/>
    <property type="match status" value="1"/>
</dbReference>
<dbReference type="AlphaFoldDB" id="A0A897MVD9"/>
<keyword evidence="3" id="KW-0064">Aspartyl protease</keyword>
<dbReference type="GO" id="GO:0016485">
    <property type="term" value="P:protein processing"/>
    <property type="evidence" value="ECO:0007669"/>
    <property type="project" value="TreeGrafter"/>
</dbReference>
<evidence type="ECO:0000256" key="2">
    <source>
        <dbReference type="ARBA" id="ARBA00022670"/>
    </source>
</evidence>
<evidence type="ECO:0000313" key="5">
    <source>
        <dbReference type="EMBL" id="QSG04542.1"/>
    </source>
</evidence>
<reference evidence="5" key="1">
    <citation type="submission" date="2020-11" db="EMBL/GenBank/DDBJ databases">
        <title>Carbohydrate-dependent, anaerobic sulfur respiration: A novel catabolism in halophilic archaea.</title>
        <authorList>
            <person name="Sorokin D.Y."/>
            <person name="Messina E."/>
            <person name="Smedile F."/>
            <person name="La Cono V."/>
            <person name="Hallsworth J.E."/>
            <person name="Yakimov M.M."/>
        </authorList>
    </citation>
    <scope>NUCLEOTIDE SEQUENCE</scope>
    <source>
        <strain evidence="5">HSR12-1</strain>
    </source>
</reference>
<dbReference type="PRINTS" id="PR00446">
    <property type="entry name" value="HYDRGNUPTAKE"/>
</dbReference>
<dbReference type="Pfam" id="PF01750">
    <property type="entry name" value="HycI"/>
    <property type="match status" value="1"/>
</dbReference>
<dbReference type="InterPro" id="IPR023430">
    <property type="entry name" value="Pept_HybD-like_dom_sf"/>
</dbReference>
<proteinExistence type="inferred from homology"/>
<comment type="similarity">
    <text evidence="1">Belongs to the peptidase A31 family.</text>
</comment>
<keyword evidence="4" id="KW-0378">Hydrolase</keyword>
<dbReference type="PANTHER" id="PTHR30302">
    <property type="entry name" value="HYDROGENASE 1 MATURATION PROTEASE"/>
    <property type="match status" value="1"/>
</dbReference>